<dbReference type="GO" id="GO:0008483">
    <property type="term" value="F:transaminase activity"/>
    <property type="evidence" value="ECO:0007669"/>
    <property type="project" value="UniProtKB-KW"/>
</dbReference>
<protein>
    <submittedName>
        <fullName evidence="5">DegT/DnrJ/EryC1/StrS family aminotransferase</fullName>
    </submittedName>
</protein>
<evidence type="ECO:0000256" key="2">
    <source>
        <dbReference type="PIRSR" id="PIRSR000390-1"/>
    </source>
</evidence>
<organism evidence="5 6">
    <name type="scientific">Inhella proteolytica</name>
    <dbReference type="NCBI Taxonomy" id="2795029"/>
    <lineage>
        <taxon>Bacteria</taxon>
        <taxon>Pseudomonadati</taxon>
        <taxon>Pseudomonadota</taxon>
        <taxon>Betaproteobacteria</taxon>
        <taxon>Burkholderiales</taxon>
        <taxon>Sphaerotilaceae</taxon>
        <taxon>Inhella</taxon>
    </lineage>
</organism>
<dbReference type="EMBL" id="JAEDAK010000009">
    <property type="protein sequence ID" value="MBH9578033.1"/>
    <property type="molecule type" value="Genomic_DNA"/>
</dbReference>
<dbReference type="Gene3D" id="3.90.1150.10">
    <property type="entry name" value="Aspartate Aminotransferase, domain 1"/>
    <property type="match status" value="1"/>
</dbReference>
<proteinExistence type="inferred from homology"/>
<feature type="active site" description="Proton acceptor" evidence="2">
    <location>
        <position position="188"/>
    </location>
</feature>
<dbReference type="Pfam" id="PF01041">
    <property type="entry name" value="DegT_DnrJ_EryC1"/>
    <property type="match status" value="1"/>
</dbReference>
<comment type="caution">
    <text evidence="5">The sequence shown here is derived from an EMBL/GenBank/DDBJ whole genome shotgun (WGS) entry which is preliminary data.</text>
</comment>
<evidence type="ECO:0000256" key="3">
    <source>
        <dbReference type="PIRSR" id="PIRSR000390-2"/>
    </source>
</evidence>
<keyword evidence="6" id="KW-1185">Reference proteome</keyword>
<sequence length="387" mass="42751">MSALPFLPFALPEIGEEEIAEVVDSLRSGWVTTGPKAKRFEQAFGEFLGDSSLHCIAVNSATAGLHLALEAIGIGPGDEVITTTHTFTATAEVVRYLGADVRLVDIDPATLNLDLDQVEAAIGPKTRAIIPVHYAGLAVDMLRLLDIARRHGLKVVEDAAHALPATLERELIGTLGSHAAVFSFYANKTMTTGEGGMLVTRDAALAERAKVMRLHGMNRDAFDRFTAKKPSWYYEIVAPGYKYNLTDIAAALGLHQLKRLQAFQARREQIAQAYFEGLADLPLILPPRAPEGDVHSWHLYVLRLSEGAPVSRDTFIERMYAQGIGCSVHYVPLHLHPYWRERYQLSPAQFPQSQRAYEAMVSIPLYTAMKDDDVQRVIQAVRHSLQA</sequence>
<dbReference type="InterPro" id="IPR015421">
    <property type="entry name" value="PyrdxlP-dep_Trfase_major"/>
</dbReference>
<comment type="similarity">
    <text evidence="1 4">Belongs to the DegT/DnrJ/EryC1 family.</text>
</comment>
<dbReference type="RefSeq" id="WP_198111804.1">
    <property type="nucleotide sequence ID" value="NZ_JAEDAK010000009.1"/>
</dbReference>
<dbReference type="InterPro" id="IPR015424">
    <property type="entry name" value="PyrdxlP-dep_Trfase"/>
</dbReference>
<dbReference type="GO" id="GO:0030170">
    <property type="term" value="F:pyridoxal phosphate binding"/>
    <property type="evidence" value="ECO:0007669"/>
    <property type="project" value="TreeGrafter"/>
</dbReference>
<reference evidence="5" key="1">
    <citation type="submission" date="2020-12" db="EMBL/GenBank/DDBJ databases">
        <title>The genome sequence of Inhella sp. 1Y17.</title>
        <authorList>
            <person name="Liu Y."/>
        </authorList>
    </citation>
    <scope>NUCLEOTIDE SEQUENCE</scope>
    <source>
        <strain evidence="5">1Y17</strain>
    </source>
</reference>
<dbReference type="GO" id="GO:0000271">
    <property type="term" value="P:polysaccharide biosynthetic process"/>
    <property type="evidence" value="ECO:0007669"/>
    <property type="project" value="TreeGrafter"/>
</dbReference>
<evidence type="ECO:0000313" key="6">
    <source>
        <dbReference type="Proteomes" id="UP000613266"/>
    </source>
</evidence>
<dbReference type="PANTHER" id="PTHR30244:SF34">
    <property type="entry name" value="DTDP-4-AMINO-4,6-DIDEOXYGALACTOSE TRANSAMINASE"/>
    <property type="match status" value="1"/>
</dbReference>
<evidence type="ECO:0000256" key="4">
    <source>
        <dbReference type="RuleBase" id="RU004508"/>
    </source>
</evidence>
<dbReference type="Proteomes" id="UP000613266">
    <property type="component" value="Unassembled WGS sequence"/>
</dbReference>
<dbReference type="InterPro" id="IPR000653">
    <property type="entry name" value="DegT/StrS_aminotransferase"/>
</dbReference>
<dbReference type="CDD" id="cd00616">
    <property type="entry name" value="AHBA_syn"/>
    <property type="match status" value="1"/>
</dbReference>
<accession>A0A931J3E4</accession>
<keyword evidence="3 4" id="KW-0663">Pyridoxal phosphate</keyword>
<evidence type="ECO:0000256" key="1">
    <source>
        <dbReference type="ARBA" id="ARBA00037999"/>
    </source>
</evidence>
<evidence type="ECO:0000313" key="5">
    <source>
        <dbReference type="EMBL" id="MBH9578033.1"/>
    </source>
</evidence>
<dbReference type="Gene3D" id="3.40.640.10">
    <property type="entry name" value="Type I PLP-dependent aspartate aminotransferase-like (Major domain)"/>
    <property type="match status" value="1"/>
</dbReference>
<gene>
    <name evidence="5" type="ORF">I7X39_14095</name>
</gene>
<dbReference type="PANTHER" id="PTHR30244">
    <property type="entry name" value="TRANSAMINASE"/>
    <property type="match status" value="1"/>
</dbReference>
<keyword evidence="5" id="KW-0808">Transferase</keyword>
<feature type="modified residue" description="N6-(pyridoxal phosphate)lysine" evidence="3">
    <location>
        <position position="188"/>
    </location>
</feature>
<dbReference type="PIRSF" id="PIRSF000390">
    <property type="entry name" value="PLP_StrS"/>
    <property type="match status" value="1"/>
</dbReference>
<name>A0A931J3E4_9BURK</name>
<dbReference type="AlphaFoldDB" id="A0A931J3E4"/>
<dbReference type="SUPFAM" id="SSF53383">
    <property type="entry name" value="PLP-dependent transferases"/>
    <property type="match status" value="1"/>
</dbReference>
<dbReference type="InterPro" id="IPR015422">
    <property type="entry name" value="PyrdxlP-dep_Trfase_small"/>
</dbReference>
<keyword evidence="5" id="KW-0032">Aminotransferase</keyword>